<dbReference type="InterPro" id="IPR036291">
    <property type="entry name" value="NAD(P)-bd_dom_sf"/>
</dbReference>
<accession>A0AA43QJX4</accession>
<dbReference type="InterPro" id="IPR002347">
    <property type="entry name" value="SDR_fam"/>
</dbReference>
<dbReference type="PRINTS" id="PR00081">
    <property type="entry name" value="GDHRDH"/>
</dbReference>
<gene>
    <name evidence="2" type="primary">RDH1_2</name>
    <name evidence="2" type="ORF">OHK93_007146</name>
</gene>
<keyword evidence="1 2" id="KW-0560">Oxidoreductase</keyword>
<dbReference type="Proteomes" id="UP001161017">
    <property type="component" value="Unassembled WGS sequence"/>
</dbReference>
<dbReference type="EC" id="1.3.1.33" evidence="2"/>
<dbReference type="PANTHER" id="PTHR43157">
    <property type="entry name" value="PHOSPHATIDYLINOSITOL-GLYCAN BIOSYNTHESIS CLASS F PROTEIN-RELATED"/>
    <property type="match status" value="1"/>
</dbReference>
<dbReference type="Gene3D" id="3.40.50.720">
    <property type="entry name" value="NAD(P)-binding Rossmann-like Domain"/>
    <property type="match status" value="1"/>
</dbReference>
<protein>
    <submittedName>
        <fullName evidence="2">Short-chain alcohol dehydrogenase</fullName>
        <ecNumber evidence="2">1.3.1.33</ecNumber>
    </submittedName>
</protein>
<reference evidence="2" key="1">
    <citation type="journal article" date="2023" name="Genome Biol. Evol.">
        <title>First Whole Genome Sequence and Flow Cytometry Genome Size Data for the Lichen-Forming Fungus Ramalina farinacea (Ascomycota).</title>
        <authorList>
            <person name="Llewellyn T."/>
            <person name="Mian S."/>
            <person name="Hill R."/>
            <person name="Leitch I.J."/>
            <person name="Gaya E."/>
        </authorList>
    </citation>
    <scope>NUCLEOTIDE SEQUENCE</scope>
    <source>
        <strain evidence="2">LIQ254RAFAR</strain>
    </source>
</reference>
<dbReference type="PANTHER" id="PTHR43157:SF31">
    <property type="entry name" value="PHOSPHATIDYLINOSITOL-GLYCAN BIOSYNTHESIS CLASS F PROTEIN"/>
    <property type="match status" value="1"/>
</dbReference>
<organism evidence="2 3">
    <name type="scientific">Ramalina farinacea</name>
    <dbReference type="NCBI Taxonomy" id="258253"/>
    <lineage>
        <taxon>Eukaryota</taxon>
        <taxon>Fungi</taxon>
        <taxon>Dikarya</taxon>
        <taxon>Ascomycota</taxon>
        <taxon>Pezizomycotina</taxon>
        <taxon>Lecanoromycetes</taxon>
        <taxon>OSLEUM clade</taxon>
        <taxon>Lecanoromycetidae</taxon>
        <taxon>Lecanorales</taxon>
        <taxon>Lecanorineae</taxon>
        <taxon>Ramalinaceae</taxon>
        <taxon>Ramalina</taxon>
    </lineage>
</organism>
<dbReference type="AlphaFoldDB" id="A0AA43QJX4"/>
<proteinExistence type="predicted"/>
<evidence type="ECO:0000313" key="2">
    <source>
        <dbReference type="EMBL" id="MDI1487873.1"/>
    </source>
</evidence>
<comment type="caution">
    <text evidence="2">The sequence shown here is derived from an EMBL/GenBank/DDBJ whole genome shotgun (WGS) entry which is preliminary data.</text>
</comment>
<sequence>MPPPLDQIFPPCPGFTEKDASDQDGRVFLVTGSTSGIGLELAKMLYGLNGTVYVAGRSVQKLNAAIETIKSQVQTRNGRIEALQIDLADLSSIGESARNFLSREDRLDVLVHNAGLMTPPSGSKTSLGHDLEMGTNCLGPFLLNHYLEPTLRRTAAQEHNALGVRIVWVSSLIAASVPRGGITMNDDGSPKAIKGLMFKEAKYGAYTELFATLSPEITSKKASPFIIPWGRFGQIPDHIQQSIDNGKAASFYQWCDRETKAYQ</sequence>
<dbReference type="Pfam" id="PF00106">
    <property type="entry name" value="adh_short"/>
    <property type="match status" value="1"/>
</dbReference>
<dbReference type="GO" id="GO:0016630">
    <property type="term" value="F:protochlorophyllide reductase activity"/>
    <property type="evidence" value="ECO:0007669"/>
    <property type="project" value="UniProtKB-EC"/>
</dbReference>
<dbReference type="EMBL" id="JAPUFD010000006">
    <property type="protein sequence ID" value="MDI1487873.1"/>
    <property type="molecule type" value="Genomic_DNA"/>
</dbReference>
<evidence type="ECO:0000313" key="3">
    <source>
        <dbReference type="Proteomes" id="UP001161017"/>
    </source>
</evidence>
<evidence type="ECO:0000256" key="1">
    <source>
        <dbReference type="ARBA" id="ARBA00023002"/>
    </source>
</evidence>
<keyword evidence="3" id="KW-1185">Reference proteome</keyword>
<name>A0AA43QJX4_9LECA</name>
<dbReference type="SUPFAM" id="SSF51735">
    <property type="entry name" value="NAD(P)-binding Rossmann-fold domains"/>
    <property type="match status" value="1"/>
</dbReference>